<feature type="domain" description="Amine oxidase" evidence="1">
    <location>
        <begin position="11"/>
        <end position="324"/>
    </location>
</feature>
<dbReference type="SUPFAM" id="SSF51905">
    <property type="entry name" value="FAD/NAD(P)-binding domain"/>
    <property type="match status" value="1"/>
</dbReference>
<protein>
    <submittedName>
        <fullName evidence="2">Protoporphyrinogen/coproporphyrinogen oxidase</fullName>
    </submittedName>
</protein>
<evidence type="ECO:0000259" key="1">
    <source>
        <dbReference type="Pfam" id="PF01593"/>
    </source>
</evidence>
<keyword evidence="3" id="KW-1185">Reference proteome</keyword>
<dbReference type="Proteomes" id="UP001597380">
    <property type="component" value="Unassembled WGS sequence"/>
</dbReference>
<proteinExistence type="predicted"/>
<dbReference type="RefSeq" id="WP_345338244.1">
    <property type="nucleotide sequence ID" value="NZ_BAABLI010000004.1"/>
</dbReference>
<name>A0ABW4XH22_9GAMM</name>
<reference evidence="3" key="1">
    <citation type="journal article" date="2019" name="Int. J. Syst. Evol. Microbiol.">
        <title>The Global Catalogue of Microorganisms (GCM) 10K type strain sequencing project: providing services to taxonomists for standard genome sequencing and annotation.</title>
        <authorList>
            <consortium name="The Broad Institute Genomics Platform"/>
            <consortium name="The Broad Institute Genome Sequencing Center for Infectious Disease"/>
            <person name="Wu L."/>
            <person name="Ma J."/>
        </authorList>
    </citation>
    <scope>NUCLEOTIDE SEQUENCE [LARGE SCALE GENOMIC DNA]</scope>
    <source>
        <strain evidence="3">CGMCC 1.10992</strain>
    </source>
</reference>
<dbReference type="EMBL" id="JBHUHT010000007">
    <property type="protein sequence ID" value="MFD2094762.1"/>
    <property type="molecule type" value="Genomic_DNA"/>
</dbReference>
<accession>A0ABW4XH22</accession>
<organism evidence="2 3">
    <name type="scientific">Corallincola platygyrae</name>
    <dbReference type="NCBI Taxonomy" id="1193278"/>
    <lineage>
        <taxon>Bacteria</taxon>
        <taxon>Pseudomonadati</taxon>
        <taxon>Pseudomonadota</taxon>
        <taxon>Gammaproteobacteria</taxon>
        <taxon>Alteromonadales</taxon>
        <taxon>Psychromonadaceae</taxon>
        <taxon>Corallincola</taxon>
    </lineage>
</organism>
<evidence type="ECO:0000313" key="2">
    <source>
        <dbReference type="EMBL" id="MFD2094762.1"/>
    </source>
</evidence>
<dbReference type="PANTHER" id="PTHR21197:SF0">
    <property type="entry name" value="UDP-GALACTOPYRANOSE MUTASE"/>
    <property type="match status" value="1"/>
</dbReference>
<dbReference type="PANTHER" id="PTHR21197">
    <property type="entry name" value="UDP-GALACTOPYRANOSE MUTASE"/>
    <property type="match status" value="1"/>
</dbReference>
<dbReference type="InterPro" id="IPR036188">
    <property type="entry name" value="FAD/NAD-bd_sf"/>
</dbReference>
<gene>
    <name evidence="2" type="ORF">ACFSJ3_02115</name>
</gene>
<sequence length="420" mass="48204">MKKITVLGGGIAGISACYHAQLLGMEAEVYEASDVIGGLVSNFEIDGFRFDNAVHLSFTKDPYVKELFSRTPFYCHKPDSYCYEDGHWLKHPVQNNLYPLPLDDKIKLIESFIQRPDIEPTHYKEWLVNQYGHEIAERYPLAYTRKYWGLDADMLSLDWIGNRMRRAELKEVLAGALEKRNDNHYYANEMRYPKQGGYRSFINPMLESVEVRTNHKVVQIDPSASTVVFEGGKMITYEQLVSSIPLPSLVPLIKGTPECVVEAAKSLLYTRVDLVSVGFSREDVPPYLWFYIYGDEHLAARGYSPSWKSPENAPEGYSSLQFEIYSLSGTPLLEPERLIENVKLSLKELGICQQDEILFCHHKHLPFGNVIFDHGMEERRKIVRDYLDSLNIVCCGRFGEWDYLWSDQSLVSGMNAINKL</sequence>
<dbReference type="Gene3D" id="3.50.50.60">
    <property type="entry name" value="FAD/NAD(P)-binding domain"/>
    <property type="match status" value="1"/>
</dbReference>
<evidence type="ECO:0000313" key="3">
    <source>
        <dbReference type="Proteomes" id="UP001597380"/>
    </source>
</evidence>
<dbReference type="InterPro" id="IPR002937">
    <property type="entry name" value="Amino_oxidase"/>
</dbReference>
<comment type="caution">
    <text evidence="2">The sequence shown here is derived from an EMBL/GenBank/DDBJ whole genome shotgun (WGS) entry which is preliminary data.</text>
</comment>
<dbReference type="PROSITE" id="PS51257">
    <property type="entry name" value="PROKAR_LIPOPROTEIN"/>
    <property type="match status" value="1"/>
</dbReference>
<dbReference type="Pfam" id="PF01593">
    <property type="entry name" value="Amino_oxidase"/>
    <property type="match status" value="1"/>
</dbReference>